<dbReference type="GO" id="GO:0008233">
    <property type="term" value="F:peptidase activity"/>
    <property type="evidence" value="ECO:0007669"/>
    <property type="project" value="UniProtKB-KW"/>
</dbReference>
<evidence type="ECO:0000256" key="2">
    <source>
        <dbReference type="ARBA" id="ARBA00022801"/>
    </source>
</evidence>
<sequence>MEKVNMQPVPAHPLELLAPAGDPERLQAALLYGADAVYLAGDSYGMRAGAGNFNRQQLAQAVADAHRQGVKVYVTCNTMPRCGELAELPSYLSYLQSIGVDALIVADLGVLQLARQHAPQVALHVSTQFGVVNYATANALYQLGASRVVLARELSLQEIADIRQNTPPQLELEAFVHGAMCMSVSGRCLLSQYLTGRDANRGACAQPCRWQYRLVEETRPDQYFPVGQDESGSYILNANDLCMIEHLDALIRAGVTSLKIEGRAKAVYYVAAVTNAYRCALDAYLQEPQHYQCPSWLRQEVQNVSHRPYSTGFYMGDIPGQHLDDGLYIRQSDVVAVVQKYRSGRLYATLKNRLHRGEEVELLLPGRPPQKFVVDDLRGEDGQIIDQAVHPQMLFSLPAPAAPAGCMLRRCKA</sequence>
<evidence type="ECO:0000313" key="5">
    <source>
        <dbReference type="EMBL" id="SCJ87879.1"/>
    </source>
</evidence>
<dbReference type="InterPro" id="IPR001539">
    <property type="entry name" value="Peptidase_U32"/>
</dbReference>
<gene>
    <name evidence="5" type="primary">yhbU_2</name>
    <name evidence="5" type="ORF">SAMEA3545359_02509</name>
</gene>
<dbReference type="PANTHER" id="PTHR30217">
    <property type="entry name" value="PEPTIDASE U32 FAMILY"/>
    <property type="match status" value="1"/>
</dbReference>
<dbReference type="InterPro" id="IPR032525">
    <property type="entry name" value="Peptidase_U32_C"/>
</dbReference>
<feature type="domain" description="Peptidase family U32 C-terminal" evidence="4">
    <location>
        <begin position="330"/>
        <end position="409"/>
    </location>
</feature>
<dbReference type="Pfam" id="PF01136">
    <property type="entry name" value="Peptidase_U32"/>
    <property type="match status" value="1"/>
</dbReference>
<comment type="similarity">
    <text evidence="3">Belongs to the peptidase U32 family.</text>
</comment>
<dbReference type="Pfam" id="PF16325">
    <property type="entry name" value="Peptidase_U32_C"/>
    <property type="match status" value="1"/>
</dbReference>
<keyword evidence="1 5" id="KW-0645">Protease</keyword>
<name>A0A1C6K0P1_9FIRM</name>
<dbReference type="GO" id="GO:0006508">
    <property type="term" value="P:proteolysis"/>
    <property type="evidence" value="ECO:0007669"/>
    <property type="project" value="UniProtKB-KW"/>
</dbReference>
<dbReference type="EC" id="3.4.-.-" evidence="5"/>
<protein>
    <submittedName>
        <fullName evidence="5">Uncharacterized protease yhbU</fullName>
        <ecNumber evidence="5">3.4.-.-</ecNumber>
    </submittedName>
</protein>
<evidence type="ECO:0000256" key="3">
    <source>
        <dbReference type="ARBA" id="ARBA00038374"/>
    </source>
</evidence>
<dbReference type="EMBL" id="FMHG01000002">
    <property type="protein sequence ID" value="SCJ87879.1"/>
    <property type="molecule type" value="Genomic_DNA"/>
</dbReference>
<dbReference type="Gene3D" id="2.40.30.10">
    <property type="entry name" value="Translation factors"/>
    <property type="match status" value="1"/>
</dbReference>
<evidence type="ECO:0000259" key="4">
    <source>
        <dbReference type="Pfam" id="PF16325"/>
    </source>
</evidence>
<proteinExistence type="inferred from homology"/>
<dbReference type="SUPFAM" id="SSF51395">
    <property type="entry name" value="FMN-linked oxidoreductases"/>
    <property type="match status" value="1"/>
</dbReference>
<dbReference type="AlphaFoldDB" id="A0A1C6K0P1"/>
<accession>A0A1C6K0P1</accession>
<dbReference type="InterPro" id="IPR051454">
    <property type="entry name" value="RNA/ubiquinone_mod_enzymes"/>
</dbReference>
<reference evidence="5" key="1">
    <citation type="submission" date="2015-09" db="EMBL/GenBank/DDBJ databases">
        <authorList>
            <consortium name="Pathogen Informatics"/>
        </authorList>
    </citation>
    <scope>NUCLEOTIDE SEQUENCE</scope>
    <source>
        <strain evidence="5">2789STDY5834896</strain>
    </source>
</reference>
<evidence type="ECO:0000256" key="1">
    <source>
        <dbReference type="ARBA" id="ARBA00022670"/>
    </source>
</evidence>
<dbReference type="PROSITE" id="PS01276">
    <property type="entry name" value="PEPTIDASE_U32"/>
    <property type="match status" value="1"/>
</dbReference>
<keyword evidence="2 5" id="KW-0378">Hydrolase</keyword>
<organism evidence="5">
    <name type="scientific">uncultured Anaerotruncus sp</name>
    <dbReference type="NCBI Taxonomy" id="905011"/>
    <lineage>
        <taxon>Bacteria</taxon>
        <taxon>Bacillati</taxon>
        <taxon>Bacillota</taxon>
        <taxon>Clostridia</taxon>
        <taxon>Eubacteriales</taxon>
        <taxon>Oscillospiraceae</taxon>
        <taxon>Anaerotruncus</taxon>
        <taxon>environmental samples</taxon>
    </lineage>
</organism>
<dbReference type="PANTHER" id="PTHR30217:SF6">
    <property type="entry name" value="TRNA HYDROXYLATION PROTEIN P"/>
    <property type="match status" value="1"/>
</dbReference>